<dbReference type="SUPFAM" id="SSF110997">
    <property type="entry name" value="Sporulation related repeat"/>
    <property type="match status" value="1"/>
</dbReference>
<dbReference type="GO" id="GO:0032506">
    <property type="term" value="P:cytokinetic process"/>
    <property type="evidence" value="ECO:0007669"/>
    <property type="project" value="TreeGrafter"/>
</dbReference>
<name>A0A1V5T1F0_9BACT</name>
<feature type="domain" description="SPOR" evidence="3">
    <location>
        <begin position="127"/>
        <end position="200"/>
    </location>
</feature>
<dbReference type="PANTHER" id="PTHR38687">
    <property type="entry name" value="CELL DIVISION PROTEIN DEDD-RELATED"/>
    <property type="match status" value="1"/>
</dbReference>
<dbReference type="Pfam" id="PF05036">
    <property type="entry name" value="SPOR"/>
    <property type="match status" value="1"/>
</dbReference>
<evidence type="ECO:0000259" key="3">
    <source>
        <dbReference type="PROSITE" id="PS51724"/>
    </source>
</evidence>
<evidence type="ECO:0000256" key="2">
    <source>
        <dbReference type="SAM" id="Phobius"/>
    </source>
</evidence>
<comment type="caution">
    <text evidence="4">The sequence shown here is derived from an EMBL/GenBank/DDBJ whole genome shotgun (WGS) entry which is preliminary data.</text>
</comment>
<gene>
    <name evidence="4" type="ORF">BWY41_00581</name>
</gene>
<dbReference type="GO" id="GO:0042834">
    <property type="term" value="F:peptidoglycan binding"/>
    <property type="evidence" value="ECO:0007669"/>
    <property type="project" value="InterPro"/>
</dbReference>
<evidence type="ECO:0000256" key="1">
    <source>
        <dbReference type="SAM" id="MobiDB-lite"/>
    </source>
</evidence>
<keyword evidence="2" id="KW-0472">Membrane</keyword>
<accession>A0A1V5T1F0</accession>
<organism evidence="4">
    <name type="scientific">Candidatus Atribacter allofermentans</name>
    <dbReference type="NCBI Taxonomy" id="1852833"/>
    <lineage>
        <taxon>Bacteria</taxon>
        <taxon>Pseudomonadati</taxon>
        <taxon>Atribacterota</taxon>
        <taxon>Atribacteria</taxon>
        <taxon>Atribacterales</taxon>
        <taxon>Atribacteraceae</taxon>
        <taxon>Atribacter</taxon>
    </lineage>
</organism>
<evidence type="ECO:0000313" key="4">
    <source>
        <dbReference type="EMBL" id="OQA60605.1"/>
    </source>
</evidence>
<keyword evidence="2" id="KW-0812">Transmembrane</keyword>
<sequence length="200" mass="21961">MKQFRKRRDPVELIILLLGGFLVVMLAFFMARGDLDAYTQLLLQGGVKEETTQIAERPLVGSDYPEEFEEITTTSQIQKGLIIEEEREVNQEKPQVTTAQEAVLATPSPPPSQPKPTPTPVPPQSTPPPTGSFYLQAGAFSSEGNANNMVNTLREMGFGATVEKSANLFKVKVYGFKTKQEASEAIQKIKSKGIDAFIGQ</sequence>
<feature type="transmembrane region" description="Helical" evidence="2">
    <location>
        <begin position="12"/>
        <end position="31"/>
    </location>
</feature>
<dbReference type="InterPro" id="IPR007730">
    <property type="entry name" value="SPOR-like_dom"/>
</dbReference>
<dbReference type="InterPro" id="IPR052521">
    <property type="entry name" value="Cell_div_SPOR-domain"/>
</dbReference>
<dbReference type="PROSITE" id="PS51724">
    <property type="entry name" value="SPOR"/>
    <property type="match status" value="1"/>
</dbReference>
<keyword evidence="2" id="KW-1133">Transmembrane helix</keyword>
<dbReference type="Gene3D" id="3.30.70.1070">
    <property type="entry name" value="Sporulation related repeat"/>
    <property type="match status" value="1"/>
</dbReference>
<proteinExistence type="predicted"/>
<dbReference type="EMBL" id="MWBQ01000035">
    <property type="protein sequence ID" value="OQA60605.1"/>
    <property type="molecule type" value="Genomic_DNA"/>
</dbReference>
<dbReference type="PANTHER" id="PTHR38687:SF1">
    <property type="entry name" value="CELL DIVISION PROTEIN DEDD"/>
    <property type="match status" value="1"/>
</dbReference>
<keyword evidence="4" id="KW-0449">Lipoprotein</keyword>
<dbReference type="Proteomes" id="UP000485569">
    <property type="component" value="Unassembled WGS sequence"/>
</dbReference>
<dbReference type="GO" id="GO:0030428">
    <property type="term" value="C:cell septum"/>
    <property type="evidence" value="ECO:0007669"/>
    <property type="project" value="TreeGrafter"/>
</dbReference>
<protein>
    <submittedName>
        <fullName evidence="4">Rare lipoprotein A</fullName>
    </submittedName>
</protein>
<feature type="region of interest" description="Disordered" evidence="1">
    <location>
        <begin position="89"/>
        <end position="132"/>
    </location>
</feature>
<feature type="compositionally biased region" description="Pro residues" evidence="1">
    <location>
        <begin position="107"/>
        <end position="130"/>
    </location>
</feature>
<dbReference type="AlphaFoldDB" id="A0A1V5T1F0"/>
<reference evidence="4" key="1">
    <citation type="submission" date="2017-02" db="EMBL/GenBank/DDBJ databases">
        <title>Delving into the versatile metabolic prowess of the omnipresent phylum Bacteroidetes.</title>
        <authorList>
            <person name="Nobu M.K."/>
            <person name="Mei R."/>
            <person name="Narihiro T."/>
            <person name="Kuroda K."/>
            <person name="Liu W.-T."/>
        </authorList>
    </citation>
    <scope>NUCLEOTIDE SEQUENCE</scope>
    <source>
        <strain evidence="4">ADurb.Bin276</strain>
    </source>
</reference>
<dbReference type="InterPro" id="IPR036680">
    <property type="entry name" value="SPOR-like_sf"/>
</dbReference>
<dbReference type="GO" id="GO:0032153">
    <property type="term" value="C:cell division site"/>
    <property type="evidence" value="ECO:0007669"/>
    <property type="project" value="TreeGrafter"/>
</dbReference>